<dbReference type="SUPFAM" id="SSF53335">
    <property type="entry name" value="S-adenosyl-L-methionine-dependent methyltransferases"/>
    <property type="match status" value="1"/>
</dbReference>
<proteinExistence type="inferred from homology"/>
<dbReference type="OrthoDB" id="5428890at2759"/>
<dbReference type="SUPFAM" id="SSF56176">
    <property type="entry name" value="FAD-binding/transporter-associated domain-like"/>
    <property type="match status" value="1"/>
</dbReference>
<dbReference type="GeneID" id="37068581"/>
<dbReference type="AlphaFoldDB" id="A0A317WZ55"/>
<evidence type="ECO:0000256" key="4">
    <source>
        <dbReference type="ARBA" id="ARBA00023002"/>
    </source>
</evidence>
<keyword evidence="2" id="KW-0285">Flavoprotein</keyword>
<evidence type="ECO:0000259" key="5">
    <source>
        <dbReference type="PROSITE" id="PS51387"/>
    </source>
</evidence>
<dbReference type="InterPro" id="IPR050416">
    <property type="entry name" value="FAD-linked_Oxidoreductase"/>
</dbReference>
<dbReference type="EMBL" id="MSFL01000003">
    <property type="protein sequence ID" value="PWY90018.1"/>
    <property type="molecule type" value="Genomic_DNA"/>
</dbReference>
<dbReference type="GO" id="GO:0071949">
    <property type="term" value="F:FAD binding"/>
    <property type="evidence" value="ECO:0007669"/>
    <property type="project" value="InterPro"/>
</dbReference>
<dbReference type="Pfam" id="PF01565">
    <property type="entry name" value="FAD_binding_4"/>
    <property type="match status" value="1"/>
</dbReference>
<dbReference type="Gene3D" id="3.40.50.150">
    <property type="entry name" value="Vaccinia Virus protein VP39"/>
    <property type="match status" value="1"/>
</dbReference>
<dbReference type="VEuPathDB" id="FungiDB:BO70DRAFT_393206"/>
<dbReference type="InterPro" id="IPR016166">
    <property type="entry name" value="FAD-bd_PCMH"/>
</dbReference>
<sequence length="813" mass="90790">MNSCLLNLLLRDSAKRETIERLWGTQATETRFDNGQRAKDANLYAYIQLCTEARTLAFHEGGRYISLRTCQQLLAIAQQLRDGRTRDAIKRSAPLVNLCEGGGSKSKQDVSINLAARLLLMCDFGRLPFSFSGRLHLSWTEGSLADCVRQHFSAPPVLVNTPIKLERMFMSWNIEQVAGMDIVWTDNVVDHLRMMGGDRKVAVFHHVTFLQCQLNNTMLPPGLIQETLQTLSFLFPPNDPGTRTWIEKNHSLRVDPRLLKCGHLRYDDRHIDNFRFWRDRLVLLKQAFDESRPQTMLQWWWDRRDGIQCTTYPDFTIPELSQLIATLLNSRANISVLEIGPGPKSILGDLPSHLRQKVRRYAAFEPKSIFVTRLEEWLGATEEMESPLPGLECAHDIYRVPFVLDSESGCGARVGDSGSGSGSEEKLDIILFCHSLYGMEHQARSIARALDMLVEGGIVVVFHRDGTLRLEGLVAHRVASFPEGVIRIADTDEALDQFAPFIAGFVMQDIEADRITRAEWRNVCRALGGREETHPDYICFRSPEIMVVFTRHATALPGLVAQVPLAREGRRIKNCEARFNHSAAIVRPETVRHVQLCVQWALEHGVGLTVVVGSHSGHCLWTNVVGVDMAAFDQVHVLVGEWKGEAGSDADSLVVAGAGSKTGDIVRKSMAAGVTVPLGSRPSIGAGLWLQDGIGHLARLYGLACDQIVGAVMISVESGEVFCIGCVPSQHWPVGAVRPRNEIELLWAIKGAGTNFGIVISFIFKAYVAPTYLTRSWIVSLRDGDEARRKLHEFDTVHSTKKVSRHLSRRDTE</sequence>
<name>A0A317WZ55_9EURO</name>
<evidence type="ECO:0000256" key="2">
    <source>
        <dbReference type="ARBA" id="ARBA00022630"/>
    </source>
</evidence>
<comment type="caution">
    <text evidence="6">The sequence shown here is derived from an EMBL/GenBank/DDBJ whole genome shotgun (WGS) entry which is preliminary data.</text>
</comment>
<accession>A0A317WZ55</accession>
<evidence type="ECO:0000256" key="1">
    <source>
        <dbReference type="ARBA" id="ARBA00005466"/>
    </source>
</evidence>
<dbReference type="STRING" id="1448321.A0A317WZ55"/>
<dbReference type="Proteomes" id="UP000247233">
    <property type="component" value="Unassembled WGS sequence"/>
</dbReference>
<keyword evidence="4" id="KW-0560">Oxidoreductase</keyword>
<feature type="domain" description="FAD-binding PCMH-type" evidence="5">
    <location>
        <begin position="578"/>
        <end position="769"/>
    </location>
</feature>
<dbReference type="PANTHER" id="PTHR42973">
    <property type="entry name" value="BINDING OXIDOREDUCTASE, PUTATIVE (AFU_ORTHOLOGUE AFUA_1G17690)-RELATED"/>
    <property type="match status" value="1"/>
</dbReference>
<dbReference type="InterPro" id="IPR029063">
    <property type="entry name" value="SAM-dependent_MTases_sf"/>
</dbReference>
<dbReference type="InterPro" id="IPR016169">
    <property type="entry name" value="FAD-bd_PCMH_sub2"/>
</dbReference>
<dbReference type="RefSeq" id="XP_025402849.1">
    <property type="nucleotide sequence ID" value="XM_025546344.1"/>
</dbReference>
<keyword evidence="7" id="KW-1185">Reference proteome</keyword>
<comment type="similarity">
    <text evidence="1">Belongs to the oxygen-dependent FAD-linked oxidoreductase family.</text>
</comment>
<evidence type="ECO:0000313" key="7">
    <source>
        <dbReference type="Proteomes" id="UP000247233"/>
    </source>
</evidence>
<protein>
    <recommendedName>
        <fullName evidence="5">FAD-binding PCMH-type domain-containing protein</fullName>
    </recommendedName>
</protein>
<dbReference type="InterPro" id="IPR036318">
    <property type="entry name" value="FAD-bd_PCMH-like_sf"/>
</dbReference>
<dbReference type="PROSITE" id="PS51387">
    <property type="entry name" value="FAD_PCMH"/>
    <property type="match status" value="1"/>
</dbReference>
<evidence type="ECO:0000256" key="3">
    <source>
        <dbReference type="ARBA" id="ARBA00022827"/>
    </source>
</evidence>
<dbReference type="GO" id="GO:0016491">
    <property type="term" value="F:oxidoreductase activity"/>
    <property type="evidence" value="ECO:0007669"/>
    <property type="project" value="UniProtKB-KW"/>
</dbReference>
<dbReference type="InterPro" id="IPR006094">
    <property type="entry name" value="Oxid_FAD_bind_N"/>
</dbReference>
<evidence type="ECO:0000313" key="6">
    <source>
        <dbReference type="EMBL" id="PWY90018.1"/>
    </source>
</evidence>
<reference evidence="6 7" key="1">
    <citation type="submission" date="2016-12" db="EMBL/GenBank/DDBJ databases">
        <title>The genomes of Aspergillus section Nigri reveals drivers in fungal speciation.</title>
        <authorList>
            <consortium name="DOE Joint Genome Institute"/>
            <person name="Vesth T.C."/>
            <person name="Nybo J."/>
            <person name="Theobald S."/>
            <person name="Brandl J."/>
            <person name="Frisvad J.C."/>
            <person name="Nielsen K.F."/>
            <person name="Lyhne E.K."/>
            <person name="Kogle M.E."/>
            <person name="Kuo A."/>
            <person name="Riley R."/>
            <person name="Clum A."/>
            <person name="Nolan M."/>
            <person name="Lipzen A."/>
            <person name="Salamov A."/>
            <person name="Henrissat B."/>
            <person name="Wiebenga A."/>
            <person name="De Vries R.P."/>
            <person name="Grigoriev I.V."/>
            <person name="Mortensen U.H."/>
            <person name="Andersen M.R."/>
            <person name="Baker S.E."/>
        </authorList>
    </citation>
    <scope>NUCLEOTIDE SEQUENCE [LARGE SCALE GENOMIC DNA]</scope>
    <source>
        <strain evidence="6 7">CBS 117.55</strain>
    </source>
</reference>
<organism evidence="6 7">
    <name type="scientific">Aspergillus heteromorphus CBS 117.55</name>
    <dbReference type="NCBI Taxonomy" id="1448321"/>
    <lineage>
        <taxon>Eukaryota</taxon>
        <taxon>Fungi</taxon>
        <taxon>Dikarya</taxon>
        <taxon>Ascomycota</taxon>
        <taxon>Pezizomycotina</taxon>
        <taxon>Eurotiomycetes</taxon>
        <taxon>Eurotiomycetidae</taxon>
        <taxon>Eurotiales</taxon>
        <taxon>Aspergillaceae</taxon>
        <taxon>Aspergillus</taxon>
        <taxon>Aspergillus subgen. Circumdati</taxon>
    </lineage>
</organism>
<dbReference type="PANTHER" id="PTHR42973:SF25">
    <property type="entry name" value="PHOSPHOMEVALONATE KINASE"/>
    <property type="match status" value="1"/>
</dbReference>
<gene>
    <name evidence="6" type="ORF">BO70DRAFT_393206</name>
</gene>
<keyword evidence="3" id="KW-0274">FAD</keyword>
<dbReference type="Gene3D" id="3.30.465.10">
    <property type="match status" value="1"/>
</dbReference>